<dbReference type="AlphaFoldDB" id="A0A0F9PNU2"/>
<dbReference type="EMBL" id="LAZR01002298">
    <property type="protein sequence ID" value="KKN31844.1"/>
    <property type="molecule type" value="Genomic_DNA"/>
</dbReference>
<comment type="caution">
    <text evidence="1">The sequence shown here is derived from an EMBL/GenBank/DDBJ whole genome shotgun (WGS) entry which is preliminary data.</text>
</comment>
<accession>A0A0F9PNU2</accession>
<name>A0A0F9PNU2_9ZZZZ</name>
<organism evidence="1">
    <name type="scientific">marine sediment metagenome</name>
    <dbReference type="NCBI Taxonomy" id="412755"/>
    <lineage>
        <taxon>unclassified sequences</taxon>
        <taxon>metagenomes</taxon>
        <taxon>ecological metagenomes</taxon>
    </lineage>
</organism>
<proteinExistence type="predicted"/>
<evidence type="ECO:0000313" key="1">
    <source>
        <dbReference type="EMBL" id="KKN31844.1"/>
    </source>
</evidence>
<gene>
    <name evidence="1" type="ORF">LCGC14_0819680</name>
</gene>
<protein>
    <submittedName>
        <fullName evidence="1">Uncharacterized protein</fullName>
    </submittedName>
</protein>
<sequence length="72" mass="8403">MGYFSNGSEGSDYQEQWCQRCGNDVNQDCAVWMAHLIANYEECNKPESILHLLIPMDGIENKQCRMFREAKR</sequence>
<reference evidence="1" key="1">
    <citation type="journal article" date="2015" name="Nature">
        <title>Complex archaea that bridge the gap between prokaryotes and eukaryotes.</title>
        <authorList>
            <person name="Spang A."/>
            <person name="Saw J.H."/>
            <person name="Jorgensen S.L."/>
            <person name="Zaremba-Niedzwiedzka K."/>
            <person name="Martijn J."/>
            <person name="Lind A.E."/>
            <person name="van Eijk R."/>
            <person name="Schleper C."/>
            <person name="Guy L."/>
            <person name="Ettema T.J."/>
        </authorList>
    </citation>
    <scope>NUCLEOTIDE SEQUENCE</scope>
</reference>